<sequence length="667" mass="76089">MASTTALSPFELLPYVVLDIICDYLDNESDHRPDLCAFSLTSRRCCAAANTRRFNQIVLIVPNLDDLETILGDLKAVLGHGERYGLVHRLKVKGVPRGPGPWDRNMPEKGDDEKYAEDDDSARSIERNFDGPPFCRLENDQYRVIQGGSHDRNADWLPLVALIRELPSLKDLVWDPAVTTCLLDALRELHDVERRPWCRLHVPGFFIRGIVYDRDSPKPISLETYALVTSPALYSIEGTFSTFNHEGDLDYSPDVLYLMMQGLAPNLTNVWFKWKRYGVSLAQDQSIARGRPAWRGFFLIGQTDEEKKVIEAGRGTGSLKNMRLDFHLGPQVFNAQSMANLRRLHLKWYRDTCLILADLVIAGHVPHLEMLSLIEISSHTEPDQAAVNQIVSHANPLRHLVLKGHFTMTTFNLATRQHGSTLINLCLDPYPAYMYDPRNKEEDAEHPLFAFSPHTVQIIAERCPRLEEVHVEIQRTRGDSREVAMYRALGTLRRLKRLVIELICTVYPEEDEDEEGADEDQSRIEILKQGISNHATDEALARAIFDIVSPPDHGQGRLQYLRIEPRIDTGNLSLDVSFYSATSVLGRHWVCQTDNKEEGRDRVIVREVEAHNARQAIKECLREDWGNKWLDKTENFQAMFNSLWPGNGPPWERWTSLPLETGEETGQ</sequence>
<keyword evidence="3" id="KW-1185">Reference proteome</keyword>
<evidence type="ECO:0000313" key="2">
    <source>
        <dbReference type="EMBL" id="KAL1887392.1"/>
    </source>
</evidence>
<dbReference type="Proteomes" id="UP001583186">
    <property type="component" value="Unassembled WGS sequence"/>
</dbReference>
<dbReference type="EMBL" id="JAWCUI010000123">
    <property type="protein sequence ID" value="KAL1887392.1"/>
    <property type="molecule type" value="Genomic_DNA"/>
</dbReference>
<organism evidence="2 3">
    <name type="scientific">Sporothrix stenoceras</name>
    <dbReference type="NCBI Taxonomy" id="5173"/>
    <lineage>
        <taxon>Eukaryota</taxon>
        <taxon>Fungi</taxon>
        <taxon>Dikarya</taxon>
        <taxon>Ascomycota</taxon>
        <taxon>Pezizomycotina</taxon>
        <taxon>Sordariomycetes</taxon>
        <taxon>Sordariomycetidae</taxon>
        <taxon>Ophiostomatales</taxon>
        <taxon>Ophiostomataceae</taxon>
        <taxon>Sporothrix</taxon>
    </lineage>
</organism>
<protein>
    <recommendedName>
        <fullName evidence="4">F-box domain-containing protein</fullName>
    </recommendedName>
</protein>
<reference evidence="2 3" key="1">
    <citation type="journal article" date="2024" name="IMA Fungus">
        <title>IMA Genome - F19 : A genome assembly and annotation guide to empower mycologists, including annotated draft genome sequences of Ceratocystis pirilliformis, Diaporthe australafricana, Fusarium ophioides, Paecilomyces lecythidis, and Sporothrix stenoceras.</title>
        <authorList>
            <person name="Aylward J."/>
            <person name="Wilson A.M."/>
            <person name="Visagie C.M."/>
            <person name="Spraker J."/>
            <person name="Barnes I."/>
            <person name="Buitendag C."/>
            <person name="Ceriani C."/>
            <person name="Del Mar Angel L."/>
            <person name="du Plessis D."/>
            <person name="Fuchs T."/>
            <person name="Gasser K."/>
            <person name="Kramer D."/>
            <person name="Li W."/>
            <person name="Munsamy K."/>
            <person name="Piso A."/>
            <person name="Price J.L."/>
            <person name="Sonnekus B."/>
            <person name="Thomas C."/>
            <person name="van der Nest A."/>
            <person name="van Dijk A."/>
            <person name="van Heerden A."/>
            <person name="van Vuuren N."/>
            <person name="Yilmaz N."/>
            <person name="Duong T.A."/>
            <person name="van der Merwe N.A."/>
            <person name="Wingfield M.J."/>
            <person name="Wingfield B.D."/>
        </authorList>
    </citation>
    <scope>NUCLEOTIDE SEQUENCE [LARGE SCALE GENOMIC DNA]</scope>
    <source>
        <strain evidence="2 3">CMW 5346</strain>
    </source>
</reference>
<accession>A0ABR3YHS7</accession>
<name>A0ABR3YHS7_9PEZI</name>
<dbReference type="InterPro" id="IPR032675">
    <property type="entry name" value="LRR_dom_sf"/>
</dbReference>
<evidence type="ECO:0000256" key="1">
    <source>
        <dbReference type="SAM" id="MobiDB-lite"/>
    </source>
</evidence>
<gene>
    <name evidence="2" type="ORF">Sste5346_010252</name>
</gene>
<evidence type="ECO:0000313" key="3">
    <source>
        <dbReference type="Proteomes" id="UP001583186"/>
    </source>
</evidence>
<comment type="caution">
    <text evidence="2">The sequence shown here is derived from an EMBL/GenBank/DDBJ whole genome shotgun (WGS) entry which is preliminary data.</text>
</comment>
<proteinExistence type="predicted"/>
<feature type="region of interest" description="Disordered" evidence="1">
    <location>
        <begin position="98"/>
        <end position="121"/>
    </location>
</feature>
<evidence type="ECO:0008006" key="4">
    <source>
        <dbReference type="Google" id="ProtNLM"/>
    </source>
</evidence>
<dbReference type="Gene3D" id="3.80.10.10">
    <property type="entry name" value="Ribonuclease Inhibitor"/>
    <property type="match status" value="1"/>
</dbReference>